<feature type="transmembrane region" description="Helical" evidence="8">
    <location>
        <begin position="81"/>
        <end position="98"/>
    </location>
</feature>
<dbReference type="InterPro" id="IPR020846">
    <property type="entry name" value="MFS_dom"/>
</dbReference>
<dbReference type="EMBL" id="GEDC01001575">
    <property type="protein sequence ID" value="JAS35723.1"/>
    <property type="molecule type" value="Transcribed_RNA"/>
</dbReference>
<evidence type="ECO:0000256" key="4">
    <source>
        <dbReference type="ARBA" id="ARBA00022597"/>
    </source>
</evidence>
<dbReference type="SUPFAM" id="SSF103473">
    <property type="entry name" value="MFS general substrate transporter"/>
    <property type="match status" value="1"/>
</dbReference>
<dbReference type="InterPro" id="IPR036259">
    <property type="entry name" value="MFS_trans_sf"/>
</dbReference>
<accession>A0A1B6ECS3</accession>
<dbReference type="PRINTS" id="PR00171">
    <property type="entry name" value="SUGRTRNSPORT"/>
</dbReference>
<dbReference type="PROSITE" id="PS00216">
    <property type="entry name" value="SUGAR_TRANSPORT_1"/>
    <property type="match status" value="1"/>
</dbReference>
<dbReference type="Gene3D" id="1.20.1250.20">
    <property type="entry name" value="MFS general substrate transporter like domains"/>
    <property type="match status" value="1"/>
</dbReference>
<feature type="transmembrane region" description="Helical" evidence="8">
    <location>
        <begin position="110"/>
        <end position="127"/>
    </location>
</feature>
<feature type="transmembrane region" description="Helical" evidence="8">
    <location>
        <begin position="249"/>
        <end position="268"/>
    </location>
</feature>
<dbReference type="PROSITE" id="PS00217">
    <property type="entry name" value="SUGAR_TRANSPORT_2"/>
    <property type="match status" value="1"/>
</dbReference>
<dbReference type="InterPro" id="IPR003663">
    <property type="entry name" value="Sugar/inositol_transpt"/>
</dbReference>
<keyword evidence="6 8" id="KW-1133">Transmembrane helix</keyword>
<feature type="transmembrane region" description="Helical" evidence="8">
    <location>
        <begin position="413"/>
        <end position="437"/>
    </location>
</feature>
<dbReference type="Pfam" id="PF00083">
    <property type="entry name" value="Sugar_tr"/>
    <property type="match status" value="1"/>
</dbReference>
<keyword evidence="3" id="KW-1003">Cell membrane</keyword>
<feature type="transmembrane region" description="Helical" evidence="8">
    <location>
        <begin position="386"/>
        <end position="406"/>
    </location>
</feature>
<evidence type="ECO:0000259" key="9">
    <source>
        <dbReference type="PROSITE" id="PS50850"/>
    </source>
</evidence>
<name>A0A1B6ECS3_9HEMI</name>
<dbReference type="PANTHER" id="PTHR48021:SF46">
    <property type="entry name" value="MAJOR FACILITATOR SUPERFAMILY (MFS) PROFILE DOMAIN-CONTAINING PROTEIN"/>
    <property type="match status" value="1"/>
</dbReference>
<organism evidence="10">
    <name type="scientific">Clastoptera arizonana</name>
    <name type="common">Arizona spittle bug</name>
    <dbReference type="NCBI Taxonomy" id="38151"/>
    <lineage>
        <taxon>Eukaryota</taxon>
        <taxon>Metazoa</taxon>
        <taxon>Ecdysozoa</taxon>
        <taxon>Arthropoda</taxon>
        <taxon>Hexapoda</taxon>
        <taxon>Insecta</taxon>
        <taxon>Pterygota</taxon>
        <taxon>Neoptera</taxon>
        <taxon>Paraneoptera</taxon>
        <taxon>Hemiptera</taxon>
        <taxon>Auchenorrhyncha</taxon>
        <taxon>Cercopoidea</taxon>
        <taxon>Clastopteridae</taxon>
        <taxon>Clastoptera</taxon>
    </lineage>
</organism>
<evidence type="ECO:0000313" key="10">
    <source>
        <dbReference type="EMBL" id="JAS35723.1"/>
    </source>
</evidence>
<feature type="transmembrane region" description="Helical" evidence="8">
    <location>
        <begin position="12"/>
        <end position="31"/>
    </location>
</feature>
<dbReference type="GO" id="GO:0022857">
    <property type="term" value="F:transmembrane transporter activity"/>
    <property type="evidence" value="ECO:0007669"/>
    <property type="project" value="InterPro"/>
</dbReference>
<sequence>MFDKGVIRQYIAGFTACCSVLVAGTCFGWVAPILKNLIEEGSEIPMTASQSSWMISIIEAGNLLSPIPAGMLSDRWGRKPLILATGPLYFISWIIILYYHNFSALCLSRVLQGIALGISITVVPIYISEISSPRIRGSISSLFHNSWYLGHLIEYCMGPFMSYRTFTYATATIPVIFMIMFFWQPESPYYLLMKKKNCKAAQALLVLRGKTSTEYISEELEVMRANVDKVMKYKPMWKDLVATPADRKAILIIVVLGGVRVMSGALAIMTYMSQTFSKMTTTDFTPHHITIIIGAFMFVTSFFSTVIVDISGRRPLIFISSLGAGITLFLAGGYFYLDKNTHIDVSKYNLFPAVIIIIYSLFVTSGLGPVSLMYQSELFLSNTRGLASSISALNLTVWSFLVLKFYQVIDDSIGVFLIYLIFSTSCFFGCVFIYFIAPETKGKTFAEIREEMIYKIEIKRKRNNLQDNINNPI</sequence>
<evidence type="ECO:0000256" key="3">
    <source>
        <dbReference type="ARBA" id="ARBA00022475"/>
    </source>
</evidence>
<dbReference type="PROSITE" id="PS50850">
    <property type="entry name" value="MFS"/>
    <property type="match status" value="1"/>
</dbReference>
<evidence type="ECO:0000256" key="7">
    <source>
        <dbReference type="ARBA" id="ARBA00023136"/>
    </source>
</evidence>
<comment type="subcellular location">
    <subcellularLocation>
        <location evidence="1">Cell membrane</location>
        <topology evidence="1">Multi-pass membrane protein</topology>
    </subcellularLocation>
</comment>
<feature type="transmembrane region" description="Helical" evidence="8">
    <location>
        <begin position="289"/>
        <end position="310"/>
    </location>
</feature>
<dbReference type="FunFam" id="1.20.1250.20:FF:000218">
    <property type="entry name" value="facilitated trehalose transporter Tret1"/>
    <property type="match status" value="1"/>
</dbReference>
<keyword evidence="2" id="KW-0813">Transport</keyword>
<protein>
    <recommendedName>
        <fullName evidence="9">Major facilitator superfamily (MFS) profile domain-containing protein</fullName>
    </recommendedName>
</protein>
<dbReference type="GO" id="GO:0005886">
    <property type="term" value="C:plasma membrane"/>
    <property type="evidence" value="ECO:0007669"/>
    <property type="project" value="UniProtKB-SubCell"/>
</dbReference>
<keyword evidence="7 8" id="KW-0472">Membrane</keyword>
<keyword evidence="4" id="KW-0762">Sugar transport</keyword>
<evidence type="ECO:0000256" key="1">
    <source>
        <dbReference type="ARBA" id="ARBA00004651"/>
    </source>
</evidence>
<dbReference type="PANTHER" id="PTHR48021">
    <property type="match status" value="1"/>
</dbReference>
<evidence type="ECO:0000256" key="2">
    <source>
        <dbReference type="ARBA" id="ARBA00022448"/>
    </source>
</evidence>
<reference evidence="10" key="1">
    <citation type="submission" date="2015-12" db="EMBL/GenBank/DDBJ databases">
        <title>De novo transcriptome assembly of four potential Pierce s Disease insect vectors from Arizona vineyards.</title>
        <authorList>
            <person name="Tassone E.E."/>
        </authorList>
    </citation>
    <scope>NUCLEOTIDE SEQUENCE</scope>
</reference>
<evidence type="ECO:0000256" key="5">
    <source>
        <dbReference type="ARBA" id="ARBA00022692"/>
    </source>
</evidence>
<feature type="domain" description="Major facilitator superfamily (MFS) profile" evidence="9">
    <location>
        <begin position="1"/>
        <end position="441"/>
    </location>
</feature>
<feature type="transmembrane region" description="Helical" evidence="8">
    <location>
        <begin position="316"/>
        <end position="337"/>
    </location>
</feature>
<proteinExistence type="predicted"/>
<dbReference type="InterPro" id="IPR005829">
    <property type="entry name" value="Sugar_transporter_CS"/>
</dbReference>
<dbReference type="InterPro" id="IPR050549">
    <property type="entry name" value="MFS_Trehalose_Transporter"/>
</dbReference>
<feature type="transmembrane region" description="Helical" evidence="8">
    <location>
        <begin position="165"/>
        <end position="183"/>
    </location>
</feature>
<keyword evidence="5 8" id="KW-0812">Transmembrane</keyword>
<dbReference type="InterPro" id="IPR005828">
    <property type="entry name" value="MFS_sugar_transport-like"/>
</dbReference>
<evidence type="ECO:0000256" key="8">
    <source>
        <dbReference type="SAM" id="Phobius"/>
    </source>
</evidence>
<feature type="transmembrane region" description="Helical" evidence="8">
    <location>
        <begin position="349"/>
        <end position="374"/>
    </location>
</feature>
<evidence type="ECO:0000256" key="6">
    <source>
        <dbReference type="ARBA" id="ARBA00022989"/>
    </source>
</evidence>
<dbReference type="AlphaFoldDB" id="A0A1B6ECS3"/>
<gene>
    <name evidence="10" type="ORF">g.10447</name>
</gene>